<dbReference type="GO" id="GO:0032880">
    <property type="term" value="P:regulation of protein localization"/>
    <property type="evidence" value="ECO:0007669"/>
    <property type="project" value="TreeGrafter"/>
</dbReference>
<dbReference type="Proteomes" id="UP000267606">
    <property type="component" value="Unassembled WGS sequence"/>
</dbReference>
<dbReference type="GO" id="GO:0005912">
    <property type="term" value="C:adherens junction"/>
    <property type="evidence" value="ECO:0007669"/>
    <property type="project" value="TreeGrafter"/>
</dbReference>
<organism evidence="3">
    <name type="scientific">Onchocerca flexuosa</name>
    <dbReference type="NCBI Taxonomy" id="387005"/>
    <lineage>
        <taxon>Eukaryota</taxon>
        <taxon>Metazoa</taxon>
        <taxon>Ecdysozoa</taxon>
        <taxon>Nematoda</taxon>
        <taxon>Chromadorea</taxon>
        <taxon>Rhabditida</taxon>
        <taxon>Spirurina</taxon>
        <taxon>Spiruromorpha</taxon>
        <taxon>Filarioidea</taxon>
        <taxon>Onchocercidae</taxon>
        <taxon>Onchocerca</taxon>
    </lineage>
</organism>
<evidence type="ECO:0000313" key="2">
    <source>
        <dbReference type="Proteomes" id="UP000267606"/>
    </source>
</evidence>
<dbReference type="InterPro" id="IPR028842">
    <property type="entry name" value="Afadin"/>
</dbReference>
<protein>
    <submittedName>
        <fullName evidence="3">PRP3 domain-containing protein</fullName>
    </submittedName>
</protein>
<dbReference type="PANTHER" id="PTHR10398:SF2">
    <property type="entry name" value="AFADIN"/>
    <property type="match status" value="1"/>
</dbReference>
<reference evidence="3" key="1">
    <citation type="submission" date="2016-06" db="UniProtKB">
        <authorList>
            <consortium name="WormBaseParasite"/>
        </authorList>
    </citation>
    <scope>IDENTIFICATION</scope>
</reference>
<evidence type="ECO:0000313" key="3">
    <source>
        <dbReference type="WBParaSite" id="OFLC_0000900801-mRNA-1"/>
    </source>
</evidence>
<sequence length="68" mass="7729">MRKIPAVEQQEPKLRASEELYKALPPTTFTRTISNPEVVMKKRREKKIAAKLKELDQGGICLDAGEFT</sequence>
<keyword evidence="2" id="KW-1185">Reference proteome</keyword>
<dbReference type="GO" id="GO:0050839">
    <property type="term" value="F:cell adhesion molecule binding"/>
    <property type="evidence" value="ECO:0007669"/>
    <property type="project" value="TreeGrafter"/>
</dbReference>
<gene>
    <name evidence="1" type="ORF">OFLC_LOCUS9010</name>
</gene>
<accession>A0A183HNE7</accession>
<dbReference type="STRING" id="387005.A0A183HNE7"/>
<dbReference type="AlphaFoldDB" id="A0A183HNE7"/>
<name>A0A183HNE7_9BILA</name>
<dbReference type="WBParaSite" id="OFLC_0000900801-mRNA-1">
    <property type="protein sequence ID" value="OFLC_0000900801-mRNA-1"/>
    <property type="gene ID" value="OFLC_0000900801"/>
</dbReference>
<reference evidence="1 2" key="2">
    <citation type="submission" date="2018-11" db="EMBL/GenBank/DDBJ databases">
        <authorList>
            <consortium name="Pathogen Informatics"/>
        </authorList>
    </citation>
    <scope>NUCLEOTIDE SEQUENCE [LARGE SCALE GENOMIC DNA]</scope>
</reference>
<evidence type="ECO:0000313" key="1">
    <source>
        <dbReference type="EMBL" id="VDO58367.1"/>
    </source>
</evidence>
<dbReference type="EMBL" id="UZAJ01010648">
    <property type="protein sequence ID" value="VDO58367.1"/>
    <property type="molecule type" value="Genomic_DNA"/>
</dbReference>
<proteinExistence type="predicted"/>
<dbReference type="PANTHER" id="PTHR10398">
    <property type="entry name" value="AFADIN"/>
    <property type="match status" value="1"/>
</dbReference>